<dbReference type="GO" id="GO:0005615">
    <property type="term" value="C:extracellular space"/>
    <property type="evidence" value="ECO:0007669"/>
    <property type="project" value="TreeGrafter"/>
</dbReference>
<protein>
    <submittedName>
        <fullName evidence="3">Sulfatase domain-containing protein</fullName>
    </submittedName>
</protein>
<reference evidence="3" key="1">
    <citation type="submission" date="2017-02" db="UniProtKB">
        <authorList>
            <consortium name="WormBaseParasite"/>
        </authorList>
    </citation>
    <scope>IDENTIFICATION</scope>
</reference>
<evidence type="ECO:0000313" key="1">
    <source>
        <dbReference type="EMBL" id="VDK67585.1"/>
    </source>
</evidence>
<gene>
    <name evidence="1" type="ORF">ASIM_LOCUS19106</name>
</gene>
<dbReference type="InterPro" id="IPR004245">
    <property type="entry name" value="DUF229"/>
</dbReference>
<accession>A0A0M3KFF9</accession>
<evidence type="ECO:0000313" key="3">
    <source>
        <dbReference type="WBParaSite" id="ASIM_0001971901-mRNA-1"/>
    </source>
</evidence>
<organism evidence="3">
    <name type="scientific">Anisakis simplex</name>
    <name type="common">Herring worm</name>
    <dbReference type="NCBI Taxonomy" id="6269"/>
    <lineage>
        <taxon>Eukaryota</taxon>
        <taxon>Metazoa</taxon>
        <taxon>Ecdysozoa</taxon>
        <taxon>Nematoda</taxon>
        <taxon>Chromadorea</taxon>
        <taxon>Rhabditida</taxon>
        <taxon>Spirurina</taxon>
        <taxon>Ascaridomorpha</taxon>
        <taxon>Ascaridoidea</taxon>
        <taxon>Anisakidae</taxon>
        <taxon>Anisakis</taxon>
        <taxon>Anisakis simplex complex</taxon>
    </lineage>
</organism>
<dbReference type="Proteomes" id="UP000267096">
    <property type="component" value="Unassembled WGS sequence"/>
</dbReference>
<proteinExistence type="predicted"/>
<dbReference type="PANTHER" id="PTHR10974">
    <property type="entry name" value="FI08016P-RELATED"/>
    <property type="match status" value="1"/>
</dbReference>
<name>A0A0M3KFF9_ANISI</name>
<dbReference type="OrthoDB" id="5782315at2759"/>
<sequence length="183" mass="21320">MGDHGLRFGPQREAGVGKFEDYNPMLMIAVPKFLRANNQLMTNMRNNAFRHTSNYDVYATLVDIAKIGKKNAYKNWDYHDFRRDFGDKRGARAMSLFRPIPYDRTCEEMEIDEKFCLCYAWTHASVNSDLVRLAGYTVIDSVNRFLESENISSICAKLKFTEVIVYNILPLHRFVKFHLESSK</sequence>
<reference evidence="1 2" key="2">
    <citation type="submission" date="2018-11" db="EMBL/GenBank/DDBJ databases">
        <authorList>
            <consortium name="Pathogen Informatics"/>
        </authorList>
    </citation>
    <scope>NUCLEOTIDE SEQUENCE [LARGE SCALE GENOMIC DNA]</scope>
</reference>
<keyword evidence="2" id="KW-1185">Reference proteome</keyword>
<dbReference type="EMBL" id="UYRR01036633">
    <property type="protein sequence ID" value="VDK67585.1"/>
    <property type="molecule type" value="Genomic_DNA"/>
</dbReference>
<evidence type="ECO:0000313" key="2">
    <source>
        <dbReference type="Proteomes" id="UP000267096"/>
    </source>
</evidence>
<dbReference type="PANTHER" id="PTHR10974:SF75">
    <property type="entry name" value="SULFATASE DOMAIN-CONTAINING PROTEIN"/>
    <property type="match status" value="1"/>
</dbReference>
<dbReference type="AlphaFoldDB" id="A0A0M3KFF9"/>
<dbReference type="WBParaSite" id="ASIM_0001971901-mRNA-1">
    <property type="protein sequence ID" value="ASIM_0001971901-mRNA-1"/>
    <property type="gene ID" value="ASIM_0001971901"/>
</dbReference>
<dbReference type="Pfam" id="PF02995">
    <property type="entry name" value="DUF229"/>
    <property type="match status" value="1"/>
</dbReference>